<dbReference type="AlphaFoldDB" id="A0A3D8J2K0"/>
<dbReference type="InterPro" id="IPR011990">
    <property type="entry name" value="TPR-like_helical_dom_sf"/>
</dbReference>
<comment type="similarity">
    <text evidence="2 9">Belongs to the hcp beta-lactamase family.</text>
</comment>
<dbReference type="OrthoDB" id="5329840at2"/>
<comment type="caution">
    <text evidence="10">The sequence shown here is derived from an EMBL/GenBank/DDBJ whole genome shotgun (WGS) entry which is preliminary data.</text>
</comment>
<name>A0A3D8J2K0_9HELI</name>
<evidence type="ECO:0000256" key="1">
    <source>
        <dbReference type="ARBA" id="ARBA00001526"/>
    </source>
</evidence>
<dbReference type="SUPFAM" id="SSF81901">
    <property type="entry name" value="HCP-like"/>
    <property type="match status" value="1"/>
</dbReference>
<dbReference type="InterPro" id="IPR006597">
    <property type="entry name" value="Sel1-like"/>
</dbReference>
<dbReference type="GO" id="GO:0008800">
    <property type="term" value="F:beta-lactamase activity"/>
    <property type="evidence" value="ECO:0007669"/>
    <property type="project" value="UniProtKB-UniRule"/>
</dbReference>
<evidence type="ECO:0000256" key="7">
    <source>
        <dbReference type="ARBA" id="ARBA00023157"/>
    </source>
</evidence>
<dbReference type="PANTHER" id="PTHR13891:SF1">
    <property type="entry name" value="CYTOCHROME C OXIDASE ASSEMBLY FACTOR 7"/>
    <property type="match status" value="1"/>
</dbReference>
<keyword evidence="11" id="KW-1185">Reference proteome</keyword>
<proteinExistence type="inferred from homology"/>
<evidence type="ECO:0000256" key="4">
    <source>
        <dbReference type="ARBA" id="ARBA00022737"/>
    </source>
</evidence>
<keyword evidence="7" id="KW-1015">Disulfide bond</keyword>
<feature type="chain" id="PRO_5036515550" description="Beta-lactamase" evidence="9">
    <location>
        <begin position="20"/>
        <end position="117"/>
    </location>
</feature>
<evidence type="ECO:0000256" key="9">
    <source>
        <dbReference type="RuleBase" id="RU366075"/>
    </source>
</evidence>
<evidence type="ECO:0000256" key="8">
    <source>
        <dbReference type="ARBA" id="ARBA00023251"/>
    </source>
</evidence>
<evidence type="ECO:0000256" key="5">
    <source>
        <dbReference type="ARBA" id="ARBA00022801"/>
    </source>
</evidence>
<keyword evidence="6" id="KW-0802">TPR repeat</keyword>
<feature type="signal peptide" evidence="9">
    <location>
        <begin position="1"/>
        <end position="19"/>
    </location>
</feature>
<evidence type="ECO:0000313" key="10">
    <source>
        <dbReference type="EMBL" id="RDU71084.1"/>
    </source>
</evidence>
<comment type="function">
    <text evidence="9">Hydrolyzes 6-aminopenicillinic acid and 7-aminocephalosporanic acid (ACA) derivatives.</text>
</comment>
<dbReference type="InterPro" id="IPR040239">
    <property type="entry name" value="HcpB-like"/>
</dbReference>
<evidence type="ECO:0000313" key="11">
    <source>
        <dbReference type="Proteomes" id="UP000256695"/>
    </source>
</evidence>
<organism evidence="10 11">
    <name type="scientific">Helicobacter anseris</name>
    <dbReference type="NCBI Taxonomy" id="375926"/>
    <lineage>
        <taxon>Bacteria</taxon>
        <taxon>Pseudomonadati</taxon>
        <taxon>Campylobacterota</taxon>
        <taxon>Epsilonproteobacteria</taxon>
        <taxon>Campylobacterales</taxon>
        <taxon>Helicobacteraceae</taxon>
        <taxon>Helicobacter</taxon>
    </lineage>
</organism>
<dbReference type="Proteomes" id="UP000256695">
    <property type="component" value="Unassembled WGS sequence"/>
</dbReference>
<dbReference type="PANTHER" id="PTHR13891">
    <property type="entry name" value="CYTOCHROME C OXIDASE ASSEMBLY FACTOR 7"/>
    <property type="match status" value="1"/>
</dbReference>
<keyword evidence="5 9" id="KW-0378">Hydrolase</keyword>
<accession>A0A3D8J2K0</accession>
<dbReference type="EC" id="3.5.2.6" evidence="3 9"/>
<dbReference type="EMBL" id="NXLX01000033">
    <property type="protein sequence ID" value="RDU71084.1"/>
    <property type="molecule type" value="Genomic_DNA"/>
</dbReference>
<dbReference type="GO" id="GO:0005576">
    <property type="term" value="C:extracellular region"/>
    <property type="evidence" value="ECO:0007669"/>
    <property type="project" value="UniProtKB-SubCell"/>
</dbReference>
<evidence type="ECO:0000256" key="6">
    <source>
        <dbReference type="ARBA" id="ARBA00022803"/>
    </source>
</evidence>
<gene>
    <name evidence="10" type="ORF">CQA57_08005</name>
</gene>
<sequence length="117" mass="13332">MKKILLALLMMSITLQANAEKKEEEKLQKECDNGNSISCAKVGYEYLFVDNPKSVEFLEKSCNLKMVQSCLVLGTMYENHDDFGNDYAKAKKFYGKACDLKDQDGCKEYTKLSQKGY</sequence>
<reference evidence="10 11" key="1">
    <citation type="submission" date="2018-04" db="EMBL/GenBank/DDBJ databases">
        <title>Novel Campyloabacter and Helicobacter Species and Strains.</title>
        <authorList>
            <person name="Mannion A.J."/>
            <person name="Shen Z."/>
            <person name="Fox J.G."/>
        </authorList>
    </citation>
    <scope>NUCLEOTIDE SEQUENCE [LARGE SCALE GENOMIC DNA]</scope>
    <source>
        <strain evidence="10 11">MIT 04-9362</strain>
    </source>
</reference>
<comment type="catalytic activity">
    <reaction evidence="1 9">
        <text>a beta-lactam + H2O = a substituted beta-amino acid</text>
        <dbReference type="Rhea" id="RHEA:20401"/>
        <dbReference type="ChEBI" id="CHEBI:15377"/>
        <dbReference type="ChEBI" id="CHEBI:35627"/>
        <dbReference type="ChEBI" id="CHEBI:140347"/>
        <dbReference type="EC" id="3.5.2.6"/>
    </reaction>
</comment>
<evidence type="ECO:0000256" key="2">
    <source>
        <dbReference type="ARBA" id="ARBA00008486"/>
    </source>
</evidence>
<dbReference type="Gene3D" id="1.25.40.10">
    <property type="entry name" value="Tetratricopeptide repeat domain"/>
    <property type="match status" value="1"/>
</dbReference>
<keyword evidence="8" id="KW-0046">Antibiotic resistance</keyword>
<keyword evidence="9" id="KW-0964">Secreted</keyword>
<keyword evidence="9" id="KW-0732">Signal</keyword>
<comment type="subcellular location">
    <subcellularLocation>
        <location evidence="9">Secreted</location>
    </subcellularLocation>
</comment>
<keyword evidence="4" id="KW-0677">Repeat</keyword>
<dbReference type="GO" id="GO:0046677">
    <property type="term" value="P:response to antibiotic"/>
    <property type="evidence" value="ECO:0007669"/>
    <property type="project" value="UniProtKB-KW"/>
</dbReference>
<evidence type="ECO:0000256" key="3">
    <source>
        <dbReference type="ARBA" id="ARBA00012865"/>
    </source>
</evidence>
<dbReference type="RefSeq" id="WP_115579716.1">
    <property type="nucleotide sequence ID" value="NZ_NXLX01000033.1"/>
</dbReference>
<protein>
    <recommendedName>
        <fullName evidence="3 9">Beta-lactamase</fullName>
        <ecNumber evidence="3 9">3.5.2.6</ecNumber>
    </recommendedName>
</protein>
<dbReference type="SMART" id="SM00671">
    <property type="entry name" value="SEL1"/>
    <property type="match status" value="2"/>
</dbReference>